<sequence>MRTASLIYLGAPPARAKVWPCTGLTLSVDSVFRIFCDPSYCDQHALLLPAPLARPARQPAKPGVRANDAHPGAKPAAHPGRPRHHRASQDGQRQDRGVRPGRAAKAGHEPPDAPGAAGLSHP</sequence>
<feature type="compositionally biased region" description="Low complexity" evidence="1">
    <location>
        <begin position="69"/>
        <end position="79"/>
    </location>
</feature>
<dbReference type="EMBL" id="JAANIU010012136">
    <property type="protein sequence ID" value="KAG1530626.1"/>
    <property type="molecule type" value="Genomic_DNA"/>
</dbReference>
<organism evidence="2 3">
    <name type="scientific">Rhizopus delemar</name>
    <dbReference type="NCBI Taxonomy" id="936053"/>
    <lineage>
        <taxon>Eukaryota</taxon>
        <taxon>Fungi</taxon>
        <taxon>Fungi incertae sedis</taxon>
        <taxon>Mucoromycota</taxon>
        <taxon>Mucoromycotina</taxon>
        <taxon>Mucoromycetes</taxon>
        <taxon>Mucorales</taxon>
        <taxon>Mucorineae</taxon>
        <taxon>Rhizopodaceae</taxon>
        <taxon>Rhizopus</taxon>
    </lineage>
</organism>
<dbReference type="Proteomes" id="UP000740926">
    <property type="component" value="Unassembled WGS sequence"/>
</dbReference>
<dbReference type="AlphaFoldDB" id="A0A9P6XRB8"/>
<accession>A0A9P6XRB8</accession>
<proteinExistence type="predicted"/>
<protein>
    <submittedName>
        <fullName evidence="2">Uncharacterized protein</fullName>
    </submittedName>
</protein>
<name>A0A9P6XRB8_9FUNG</name>
<evidence type="ECO:0000313" key="3">
    <source>
        <dbReference type="Proteomes" id="UP000740926"/>
    </source>
</evidence>
<gene>
    <name evidence="2" type="ORF">G6F50_017191</name>
</gene>
<evidence type="ECO:0000313" key="2">
    <source>
        <dbReference type="EMBL" id="KAG1530626.1"/>
    </source>
</evidence>
<evidence type="ECO:0000256" key="1">
    <source>
        <dbReference type="SAM" id="MobiDB-lite"/>
    </source>
</evidence>
<comment type="caution">
    <text evidence="2">The sequence shown here is derived from an EMBL/GenBank/DDBJ whole genome shotgun (WGS) entry which is preliminary data.</text>
</comment>
<reference evidence="2 3" key="1">
    <citation type="journal article" date="2020" name="Microb. Genom.">
        <title>Genetic diversity of clinical and environmental Mucorales isolates obtained from an investigation of mucormycosis cases among solid organ transplant recipients.</title>
        <authorList>
            <person name="Nguyen M.H."/>
            <person name="Kaul D."/>
            <person name="Muto C."/>
            <person name="Cheng S.J."/>
            <person name="Richter R.A."/>
            <person name="Bruno V.M."/>
            <person name="Liu G."/>
            <person name="Beyhan S."/>
            <person name="Sundermann A.J."/>
            <person name="Mounaud S."/>
            <person name="Pasculle A.W."/>
            <person name="Nierman W.C."/>
            <person name="Driscoll E."/>
            <person name="Cumbie R."/>
            <person name="Clancy C.J."/>
            <person name="Dupont C.L."/>
        </authorList>
    </citation>
    <scope>NUCLEOTIDE SEQUENCE [LARGE SCALE GENOMIC DNA]</scope>
    <source>
        <strain evidence="2 3">GL24</strain>
    </source>
</reference>
<feature type="region of interest" description="Disordered" evidence="1">
    <location>
        <begin position="55"/>
        <end position="122"/>
    </location>
</feature>
<keyword evidence="3" id="KW-1185">Reference proteome</keyword>